<name>A0ABQ4X0R2_9ASTR</name>
<organism evidence="3 4">
    <name type="scientific">Tanacetum coccineum</name>
    <dbReference type="NCBI Taxonomy" id="301880"/>
    <lineage>
        <taxon>Eukaryota</taxon>
        <taxon>Viridiplantae</taxon>
        <taxon>Streptophyta</taxon>
        <taxon>Embryophyta</taxon>
        <taxon>Tracheophyta</taxon>
        <taxon>Spermatophyta</taxon>
        <taxon>Magnoliopsida</taxon>
        <taxon>eudicotyledons</taxon>
        <taxon>Gunneridae</taxon>
        <taxon>Pentapetalae</taxon>
        <taxon>asterids</taxon>
        <taxon>campanulids</taxon>
        <taxon>Asterales</taxon>
        <taxon>Asteraceae</taxon>
        <taxon>Asteroideae</taxon>
        <taxon>Anthemideae</taxon>
        <taxon>Anthemidinae</taxon>
        <taxon>Tanacetum</taxon>
    </lineage>
</organism>
<keyword evidence="4" id="KW-1185">Reference proteome</keyword>
<feature type="region of interest" description="Disordered" evidence="2">
    <location>
        <begin position="139"/>
        <end position="158"/>
    </location>
</feature>
<gene>
    <name evidence="3" type="ORF">Tco_0653501</name>
</gene>
<feature type="region of interest" description="Disordered" evidence="2">
    <location>
        <begin position="83"/>
        <end position="102"/>
    </location>
</feature>
<protein>
    <submittedName>
        <fullName evidence="3">Uncharacterized protein</fullName>
    </submittedName>
</protein>
<keyword evidence="1" id="KW-0175">Coiled coil</keyword>
<feature type="coiled-coil region" evidence="1">
    <location>
        <begin position="28"/>
        <end position="55"/>
    </location>
</feature>
<evidence type="ECO:0000313" key="3">
    <source>
        <dbReference type="EMBL" id="GJS58717.1"/>
    </source>
</evidence>
<accession>A0ABQ4X0R2</accession>
<evidence type="ECO:0000256" key="2">
    <source>
        <dbReference type="SAM" id="MobiDB-lite"/>
    </source>
</evidence>
<dbReference type="Proteomes" id="UP001151760">
    <property type="component" value="Unassembled WGS sequence"/>
</dbReference>
<reference evidence="3" key="2">
    <citation type="submission" date="2022-01" db="EMBL/GenBank/DDBJ databases">
        <authorList>
            <person name="Yamashiro T."/>
            <person name="Shiraishi A."/>
            <person name="Satake H."/>
            <person name="Nakayama K."/>
        </authorList>
    </citation>
    <scope>NUCLEOTIDE SEQUENCE</scope>
</reference>
<reference evidence="3" key="1">
    <citation type="journal article" date="2022" name="Int. J. Mol. Sci.">
        <title>Draft Genome of Tanacetum Coccineum: Genomic Comparison of Closely Related Tanacetum-Family Plants.</title>
        <authorList>
            <person name="Yamashiro T."/>
            <person name="Shiraishi A."/>
            <person name="Nakayama K."/>
            <person name="Satake H."/>
        </authorList>
    </citation>
    <scope>NUCLEOTIDE SEQUENCE</scope>
</reference>
<dbReference type="EMBL" id="BQNB010009099">
    <property type="protein sequence ID" value="GJS58717.1"/>
    <property type="molecule type" value="Genomic_DNA"/>
</dbReference>
<evidence type="ECO:0000313" key="4">
    <source>
        <dbReference type="Proteomes" id="UP001151760"/>
    </source>
</evidence>
<sequence>MEHTYEEPSPPHLHLSPPHEPEARHVHIEDLLQLVPTLMSRIESLEKDLKQTKETMGHAIVKLVKKVKKLEGALKKRKVVLSDSEDEETEVQGRNISDDPPVSLAQGLITSSKTSVNISGEEISPTTLEAAKTLSKVASQKPTSVDKGRRYKRRKASKGLDFQERDHYSVIMKYLQHLKIYVPSSAKSRREGIDSPMMKKKRFQASKKSKEQILQEEASLTEAIRLDALQREDVSKQIHLDALLAQIMAEEQDQTENNNMDLSEELKQRKTHVSFKLCLTLKMQLECIRAKLEVVKELKESGLEGSK</sequence>
<comment type="caution">
    <text evidence="3">The sequence shown here is derived from an EMBL/GenBank/DDBJ whole genome shotgun (WGS) entry which is preliminary data.</text>
</comment>
<proteinExistence type="predicted"/>
<evidence type="ECO:0000256" key="1">
    <source>
        <dbReference type="SAM" id="Coils"/>
    </source>
</evidence>
<feature type="region of interest" description="Disordered" evidence="2">
    <location>
        <begin position="1"/>
        <end position="20"/>
    </location>
</feature>